<proteinExistence type="predicted"/>
<name>A0AAJ0F4K2_9PEZI</name>
<evidence type="ECO:0000259" key="4">
    <source>
        <dbReference type="Pfam" id="PF08389"/>
    </source>
</evidence>
<organism evidence="6 7">
    <name type="scientific">Echria macrotheca</name>
    <dbReference type="NCBI Taxonomy" id="438768"/>
    <lineage>
        <taxon>Eukaryota</taxon>
        <taxon>Fungi</taxon>
        <taxon>Dikarya</taxon>
        <taxon>Ascomycota</taxon>
        <taxon>Pezizomycotina</taxon>
        <taxon>Sordariomycetes</taxon>
        <taxon>Sordariomycetidae</taxon>
        <taxon>Sordariales</taxon>
        <taxon>Schizotheciaceae</taxon>
        <taxon>Echria</taxon>
    </lineage>
</organism>
<dbReference type="SUPFAM" id="SSF48371">
    <property type="entry name" value="ARM repeat"/>
    <property type="match status" value="1"/>
</dbReference>
<keyword evidence="1" id="KW-0819">tRNA processing</keyword>
<dbReference type="GO" id="GO:0005634">
    <property type="term" value="C:nucleus"/>
    <property type="evidence" value="ECO:0007669"/>
    <property type="project" value="TreeGrafter"/>
</dbReference>
<dbReference type="Pfam" id="PF08389">
    <property type="entry name" value="Xpo1"/>
    <property type="match status" value="1"/>
</dbReference>
<dbReference type="InterPro" id="IPR045065">
    <property type="entry name" value="XPO1/5"/>
</dbReference>
<dbReference type="Proteomes" id="UP001239445">
    <property type="component" value="Unassembled WGS sequence"/>
</dbReference>
<dbReference type="Pfam" id="PF19273">
    <property type="entry name" value="Exportin-5"/>
    <property type="match status" value="1"/>
</dbReference>
<comment type="caution">
    <text evidence="6">The sequence shown here is derived from an EMBL/GenBank/DDBJ whole genome shotgun (WGS) entry which is preliminary data.</text>
</comment>
<feature type="domain" description="Exportin-5 C-terminal" evidence="5">
    <location>
        <begin position="341"/>
        <end position="1207"/>
    </location>
</feature>
<reference evidence="6" key="1">
    <citation type="submission" date="2023-06" db="EMBL/GenBank/DDBJ databases">
        <title>Genome-scale phylogeny and comparative genomics of the fungal order Sordariales.</title>
        <authorList>
            <consortium name="Lawrence Berkeley National Laboratory"/>
            <person name="Hensen N."/>
            <person name="Bonometti L."/>
            <person name="Westerberg I."/>
            <person name="Brannstrom I.O."/>
            <person name="Guillou S."/>
            <person name="Cros-Aarteil S."/>
            <person name="Calhoun S."/>
            <person name="Haridas S."/>
            <person name="Kuo A."/>
            <person name="Mondo S."/>
            <person name="Pangilinan J."/>
            <person name="Riley R."/>
            <person name="Labutti K."/>
            <person name="Andreopoulos B."/>
            <person name="Lipzen A."/>
            <person name="Chen C."/>
            <person name="Yanf M."/>
            <person name="Daum C."/>
            <person name="Ng V."/>
            <person name="Clum A."/>
            <person name="Steindorff A."/>
            <person name="Ohm R."/>
            <person name="Martin F."/>
            <person name="Silar P."/>
            <person name="Natvig D."/>
            <person name="Lalanne C."/>
            <person name="Gautier V."/>
            <person name="Ament-Velasquez S.L."/>
            <person name="Kruys A."/>
            <person name="Hutchinson M.I."/>
            <person name="Powell A.J."/>
            <person name="Barry K."/>
            <person name="Miller A.N."/>
            <person name="Grigoriev I.V."/>
            <person name="Debuchy R."/>
            <person name="Gladieux P."/>
            <person name="Thoren M.H."/>
            <person name="Johannesson H."/>
        </authorList>
    </citation>
    <scope>NUCLEOTIDE SEQUENCE</scope>
    <source>
        <strain evidence="6">PSN4</strain>
    </source>
</reference>
<dbReference type="InterPro" id="IPR045478">
    <property type="entry name" value="Exportin-5_C"/>
</dbReference>
<feature type="region of interest" description="Disordered" evidence="3">
    <location>
        <begin position="1219"/>
        <end position="1273"/>
    </location>
</feature>
<evidence type="ECO:0000256" key="3">
    <source>
        <dbReference type="SAM" id="MobiDB-lite"/>
    </source>
</evidence>
<dbReference type="GO" id="GO:0042565">
    <property type="term" value="C:RNA nuclear export complex"/>
    <property type="evidence" value="ECO:0007669"/>
    <property type="project" value="TreeGrafter"/>
</dbReference>
<protein>
    <submittedName>
        <fullName evidence="6">Importin beta-related nuclear transport receptor</fullName>
    </submittedName>
</protein>
<dbReference type="InterPro" id="IPR011989">
    <property type="entry name" value="ARM-like"/>
</dbReference>
<dbReference type="GO" id="GO:0006611">
    <property type="term" value="P:protein export from nucleus"/>
    <property type="evidence" value="ECO:0007669"/>
    <property type="project" value="InterPro"/>
</dbReference>
<evidence type="ECO:0000256" key="1">
    <source>
        <dbReference type="ARBA" id="ARBA00022694"/>
    </source>
</evidence>
<dbReference type="GO" id="GO:0005049">
    <property type="term" value="F:nuclear export signal receptor activity"/>
    <property type="evidence" value="ECO:0007669"/>
    <property type="project" value="InterPro"/>
</dbReference>
<gene>
    <name evidence="6" type="ORF">QBC47DRAFT_453342</name>
</gene>
<accession>A0AAJ0F4K2</accession>
<dbReference type="GO" id="GO:0006405">
    <property type="term" value="P:RNA export from nucleus"/>
    <property type="evidence" value="ECO:0007669"/>
    <property type="project" value="TreeGrafter"/>
</dbReference>
<dbReference type="InterPro" id="IPR016024">
    <property type="entry name" value="ARM-type_fold"/>
</dbReference>
<dbReference type="GO" id="GO:0005737">
    <property type="term" value="C:cytoplasm"/>
    <property type="evidence" value="ECO:0007669"/>
    <property type="project" value="TreeGrafter"/>
</dbReference>
<dbReference type="Gene3D" id="1.25.10.10">
    <property type="entry name" value="Leucine-rich Repeat Variant"/>
    <property type="match status" value="1"/>
</dbReference>
<dbReference type="EMBL" id="MU839837">
    <property type="protein sequence ID" value="KAK1753477.1"/>
    <property type="molecule type" value="Genomic_DNA"/>
</dbReference>
<dbReference type="GO" id="GO:0008033">
    <property type="term" value="P:tRNA processing"/>
    <property type="evidence" value="ECO:0007669"/>
    <property type="project" value="UniProtKB-KW"/>
</dbReference>
<dbReference type="AlphaFoldDB" id="A0AAJ0F4K2"/>
<dbReference type="GO" id="GO:0003723">
    <property type="term" value="F:RNA binding"/>
    <property type="evidence" value="ECO:0007669"/>
    <property type="project" value="TreeGrafter"/>
</dbReference>
<keyword evidence="7" id="KW-1185">Reference proteome</keyword>
<evidence type="ECO:0000259" key="5">
    <source>
        <dbReference type="Pfam" id="PF19273"/>
    </source>
</evidence>
<dbReference type="InterPro" id="IPR013598">
    <property type="entry name" value="Exportin-1/Importin-b-like"/>
</dbReference>
<feature type="domain" description="Exportin-1/Importin-beta-like" evidence="4">
    <location>
        <begin position="115"/>
        <end position="175"/>
    </location>
</feature>
<comment type="function">
    <text evidence="2">tRNA nucleus export receptor which facilitates tRNA translocation across the nuclear pore complex. Involved in pre-tRNA splicing, probably by affecting the interaction of pre-tRNA with splicing endonuclease.</text>
</comment>
<dbReference type="PANTHER" id="PTHR11223">
    <property type="entry name" value="EXPORTIN 1/5"/>
    <property type="match status" value="1"/>
</dbReference>
<evidence type="ECO:0000313" key="7">
    <source>
        <dbReference type="Proteomes" id="UP001239445"/>
    </source>
</evidence>
<evidence type="ECO:0000313" key="6">
    <source>
        <dbReference type="EMBL" id="KAK1753477.1"/>
    </source>
</evidence>
<keyword evidence="6" id="KW-0675">Receptor</keyword>
<dbReference type="PANTHER" id="PTHR11223:SF3">
    <property type="entry name" value="EXPORTIN-5"/>
    <property type="match status" value="1"/>
</dbReference>
<evidence type="ECO:0000256" key="2">
    <source>
        <dbReference type="ARBA" id="ARBA00025147"/>
    </source>
</evidence>
<sequence length="1273" mass="143113">MATTLSNGASTDAAGSEILTRIRKALEIVHSPYSPNESRQEAQSYLEHVKTLAEAPSFGNTLASEKTQGPVVRHYGLSLLEHAVKHRWAEYSESQRGYLRGWILQLAEGVSKDDPSYLRSKTAQLWVEIAKRCWVDTWMDMDELLLRLWQAPDSPAHKELVLQILEILSDEIFSGEDTVVALRESVLSKACVEIFTPSAVLQTAFPNRQIGPHVRCGDEGWMNRVALFLGECLGGGVEQNEHVKACTIRALAVLNSAMSWAIPKAIHAAGIRPTCCSCLAVPSVSVQRAALEVLHTLFSRPIFSPEEFVQLIVPMYDDDLVDLFRRLFEWSAVDAQDIDDEKYQFSKKFSEMISCIGTYMDKRYSAIPPHTNIQRFLELLILVTQSQSLVVSIPVLVTWTRLLANKPLRTAAITPPIFAALLELCSSRLIRYESLPEDTEDPTYVLLIEDTDTIPERHAFLGNYRRYSTMIIEEIVSYTLAESLTHILGQAENVLQTLYDGQPPLDPSKYSKTSPPILRVDAHATVIEAALKGFIRWKINSSKGEEQTMANIEGHLEAWCGRVLEMKFEDPLIRKRILQLLVAFSTMALDANAGFMLRVLEYILMTWPALQPEHKLFNDAIRDLQTESMVELQRLASKMPDHLLDVYDQLEAKVKEMIASGTLDEKRQIAYQSFLFIILHRTSRIDPTTRLARLTTFIEPVKDRWKDPSLKQALESFDGFTQLMGLDKAQRYLAKHRINEVGDWGSVELDAEGLELQRELEQRQTLLPLRMTKSFLTYSVEKLDKGSTPYLASCALWQDGFPLILPELLKFLSYAHACHDPKNWSLLPQEIRALVGRVLTDRFWQAGISEGSKDEFYARVLEKKNTLEGLASSIRGTVRFVRETCYAIIYCMSRLDVQFYGFTELPGPLANALFADSFSLSAHQVISLLNLVRYLVDNCPIELRTHFLPPILATCFQQMDTKITSEWDQLGQQGQVQAAAEELTEEMKAESILRQLSYTAVLMVADFLDPSKLGTSIKAHSNEESDNLSLNGGDGHPSLRKFCLMNSSIVVPLLLFCSHAIQIHDGRCCSTVLRVFRSIIPEFQGTTANARRQAPDAVAGAQDDFPISEDTAREIREFISTEVLKAAISSLHEPYFVDLHKDLAQVIGNILMFYARLTPTPREILLSLPNMKPQDIDRAIDYLSHSPVLHSRQIRAAVLDLLKDVKGVSISEMGKLNKSLGIRPDSSRSGKKPHRSKMAQEFMTAEGATSTGASVDRKTPDLEGVAGMFKESA</sequence>